<gene>
    <name evidence="1" type="ORF">FPQ13_06610</name>
</gene>
<keyword evidence="2" id="KW-1185">Reference proteome</keyword>
<evidence type="ECO:0008006" key="3">
    <source>
        <dbReference type="Google" id="ProtNLM"/>
    </source>
</evidence>
<organism evidence="1 2">
    <name type="scientific">Allobacillus salarius</name>
    <dbReference type="NCBI Taxonomy" id="1955272"/>
    <lineage>
        <taxon>Bacteria</taxon>
        <taxon>Bacillati</taxon>
        <taxon>Bacillota</taxon>
        <taxon>Bacilli</taxon>
        <taxon>Bacillales</taxon>
        <taxon>Bacillaceae</taxon>
        <taxon>Allobacillus</taxon>
    </lineage>
</organism>
<proteinExistence type="predicted"/>
<protein>
    <recommendedName>
        <fullName evidence="3">Ferric siderophore reductase C-terminal domain-containing protein</fullName>
    </recommendedName>
</protein>
<accession>A0A556PM53</accession>
<evidence type="ECO:0000313" key="1">
    <source>
        <dbReference type="EMBL" id="TSJ65473.1"/>
    </source>
</evidence>
<evidence type="ECO:0000313" key="2">
    <source>
        <dbReference type="Proteomes" id="UP000316425"/>
    </source>
</evidence>
<reference evidence="1 2" key="1">
    <citation type="submission" date="2019-07" db="EMBL/GenBank/DDBJ databases">
        <title>Allobacillus sp. nov. SKP isolated from shrimp paste of Euphausiacea.</title>
        <authorList>
            <person name="Kanchanasin P."/>
            <person name="Tanasupawat S."/>
            <person name="Shi W."/>
            <person name="Wu L."/>
            <person name="Ma J."/>
        </authorList>
    </citation>
    <scope>NUCLEOTIDE SEQUENCE [LARGE SCALE GENOMIC DNA]</scope>
    <source>
        <strain evidence="1 2">SKP4-8</strain>
    </source>
</reference>
<dbReference type="OrthoDB" id="5870636at2"/>
<comment type="caution">
    <text evidence="1">The sequence shown here is derived from an EMBL/GenBank/DDBJ whole genome shotgun (WGS) entry which is preliminary data.</text>
</comment>
<dbReference type="EMBL" id="VMHE01000009">
    <property type="protein sequence ID" value="TSJ65473.1"/>
    <property type="molecule type" value="Genomic_DNA"/>
</dbReference>
<name>A0A556PM53_9BACI</name>
<sequence>MTHIVEHQCVSHSVGEDGKRMLAMPEKWTLESRELFENQFRVLFDLKETDSAVSFQQLLDEEFLSSYLPDLKEQFQTNQLLALGSQFIKRLGFILTVPALFLLATSQKKLNVQLKYLYLVSRIKEDLWMPHLYQKSWDAPTVEHKADRESYLNQVIQEIAKIISAVHRVAKVPRPLLWENVAVYIYWLYETRLQDENLTLLEQKEAWNDFAYLLQLDPQCFDERFNPLHRFYTNKIDVKGNDQPIRVRRTCCFYYETNTKQKYCQGCPKTDVNKAACMVTKRQVLPIEAIKQ</sequence>
<dbReference type="AlphaFoldDB" id="A0A556PM53"/>
<dbReference type="Proteomes" id="UP000316425">
    <property type="component" value="Unassembled WGS sequence"/>
</dbReference>